<dbReference type="SUPFAM" id="SSF51445">
    <property type="entry name" value="(Trans)glycosidases"/>
    <property type="match status" value="1"/>
</dbReference>
<proteinExistence type="predicted"/>
<name>A0A7V2ZKI2_9BACT</name>
<accession>A0A7V2ZKI2</accession>
<sequence>MKNILILFITLTFNMFSQNSSYIQQESSTFRIGNKFIELTIPTDKNSCEIRNKQSGKIYPVKSEKFSLEIMFAGFGPALGKNQNGENPSVLTSKDFQLANYKINNEKGTKILSLQYTLQGYLYSFYLNVYYQIEDSKPYIKKWIEVCDSSEGIHFLDRLNVEYIEFENPRFSHGQFGQPVFNDDIFIAVEYPAVENIINSNHLKIGYVVGEKITKDKIISFPSVIGVASSPETLEQSFLTYVESLKVKGTRPFLLYNSWYDLRNPAIAEGPESVMNEENVLNRIESFKKYMVEKHNIKLDAFVLDDGWDNYNSIWEIDTRHLPNKFTPFLKPLKEIHTALGIWASPFCGYSHRETRVKWGSEHGYEKTGEFLCFAGNKYKAEFEKKMVEYTKDFNIGYFKWDGFLLACNEPDHGHLPGVYSRKALIDTYVHMMNSVRKINPDIFINITVGSWLSPWWLQYADCIWMQGEDYAYAEDVPSTNPREKSITYRDAVLWDNFQNQKLLFPMSSLMTHGIIKGRLNMLGGKNEALDSFTNEVMMYFGRGVMMWELYISPDLLSDAEWDAISNSLKWVKANKDVLSKTKMILGNPLKREPYGYLHLTKEKGIVLLRNPYVEEQKVSFKIDKSIGEMSDGNEYFIKIVYPYKKVLTEKFKYPGEFKIDLKSYEIILIELIPVENLQTNTPIGVRYDVNKDGQIILYDSFGSKINYSLFPKSEISSKVLDGELSNISVRNAESIKVNNSDIEGTLSISIPYNFTNSRLAFLVEPENRLLEDKAPSLQISNNGESIQSTIEQENGKWFWIFAPINPGENQVEFILKFKEKGKNNISLWIYSDEILEAYLLNEKLKTDSDVAPPKPYSSEVNKVVLKVKNILIQ</sequence>
<evidence type="ECO:0000313" key="1">
    <source>
        <dbReference type="EMBL" id="HFI91661.1"/>
    </source>
</evidence>
<dbReference type="InterPro" id="IPR017853">
    <property type="entry name" value="GH"/>
</dbReference>
<reference evidence="1" key="1">
    <citation type="journal article" date="2020" name="mSystems">
        <title>Genome- and Community-Level Interaction Insights into Carbon Utilization and Element Cycling Functions of Hydrothermarchaeota in Hydrothermal Sediment.</title>
        <authorList>
            <person name="Zhou Z."/>
            <person name="Liu Y."/>
            <person name="Xu W."/>
            <person name="Pan J."/>
            <person name="Luo Z.H."/>
            <person name="Li M."/>
        </authorList>
    </citation>
    <scope>NUCLEOTIDE SEQUENCE [LARGE SCALE GENOMIC DNA]</scope>
    <source>
        <strain evidence="1">SpSt-479</strain>
    </source>
</reference>
<organism evidence="1">
    <name type="scientific">Ignavibacterium album</name>
    <dbReference type="NCBI Taxonomy" id="591197"/>
    <lineage>
        <taxon>Bacteria</taxon>
        <taxon>Pseudomonadati</taxon>
        <taxon>Ignavibacteriota</taxon>
        <taxon>Ignavibacteria</taxon>
        <taxon>Ignavibacteriales</taxon>
        <taxon>Ignavibacteriaceae</taxon>
        <taxon>Ignavibacterium</taxon>
    </lineage>
</organism>
<dbReference type="Gene3D" id="3.20.20.70">
    <property type="entry name" value="Aldolase class I"/>
    <property type="match status" value="1"/>
</dbReference>
<comment type="caution">
    <text evidence="1">The sequence shown here is derived from an EMBL/GenBank/DDBJ whole genome shotgun (WGS) entry which is preliminary data.</text>
</comment>
<gene>
    <name evidence="1" type="ORF">ENS31_09080</name>
</gene>
<dbReference type="AlphaFoldDB" id="A0A7V2ZKI2"/>
<dbReference type="InterPro" id="IPR013785">
    <property type="entry name" value="Aldolase_TIM"/>
</dbReference>
<evidence type="ECO:0008006" key="2">
    <source>
        <dbReference type="Google" id="ProtNLM"/>
    </source>
</evidence>
<protein>
    <recommendedName>
        <fullName evidence="2">Alpha-galactosidase</fullName>
    </recommendedName>
</protein>
<dbReference type="EMBL" id="DSUJ01000008">
    <property type="protein sequence ID" value="HFI91661.1"/>
    <property type="molecule type" value="Genomic_DNA"/>
</dbReference>